<protein>
    <submittedName>
        <fullName evidence="3">Glutamine amidotransferase</fullName>
    </submittedName>
</protein>
<dbReference type="AlphaFoldDB" id="A0A3A8A9M1"/>
<dbReference type="PROSITE" id="PS51257">
    <property type="entry name" value="PROKAR_LIPOPROTEIN"/>
    <property type="match status" value="1"/>
</dbReference>
<keyword evidence="1" id="KW-1133">Transmembrane helix</keyword>
<sequence length="196" mass="20062">MSENKRMGLVLIEAFADWEYGLLAASAVAWFGCSLTVLTPGAGIVTSMAGARIAGEAALEGAKAESYDALALIGSDRWEQGAATPADDLARDVLERGGTVGAICGGTVALARSGLLEGRTHTSNGRKWLREAAGSYAGAEHYRDTPAAVRDGPVVTAPGTAPATFAIAMLEAMLPGRAEQVGQMRAMMAAEHAAAG</sequence>
<feature type="domain" description="DJ-1/PfpI" evidence="2">
    <location>
        <begin position="8"/>
        <end position="171"/>
    </location>
</feature>
<dbReference type="InterPro" id="IPR002818">
    <property type="entry name" value="DJ-1/PfpI"/>
</dbReference>
<keyword evidence="3" id="KW-0808">Transferase</keyword>
<evidence type="ECO:0000313" key="3">
    <source>
        <dbReference type="EMBL" id="RKF06038.1"/>
    </source>
</evidence>
<name>A0A3A8A9M1_9HYPH</name>
<dbReference type="SUPFAM" id="SSF52317">
    <property type="entry name" value="Class I glutamine amidotransferase-like"/>
    <property type="match status" value="1"/>
</dbReference>
<dbReference type="OrthoDB" id="8030967at2"/>
<evidence type="ECO:0000259" key="2">
    <source>
        <dbReference type="Pfam" id="PF01965"/>
    </source>
</evidence>
<keyword evidence="1" id="KW-0812">Transmembrane</keyword>
<keyword evidence="3" id="KW-0315">Glutamine amidotransferase</keyword>
<dbReference type="GO" id="GO:0016740">
    <property type="term" value="F:transferase activity"/>
    <property type="evidence" value="ECO:0007669"/>
    <property type="project" value="UniProtKB-KW"/>
</dbReference>
<proteinExistence type="predicted"/>
<gene>
    <name evidence="3" type="ORF">DEM25_015950</name>
</gene>
<feature type="transmembrane region" description="Helical" evidence="1">
    <location>
        <begin position="20"/>
        <end position="38"/>
    </location>
</feature>
<keyword evidence="4" id="KW-1185">Reference proteome</keyword>
<dbReference type="Gene3D" id="3.40.50.880">
    <property type="match status" value="1"/>
</dbReference>
<comment type="caution">
    <text evidence="3">The sequence shown here is derived from an EMBL/GenBank/DDBJ whole genome shotgun (WGS) entry which is preliminary data.</text>
</comment>
<dbReference type="EMBL" id="QFWV02000008">
    <property type="protein sequence ID" value="RKF06038.1"/>
    <property type="molecule type" value="Genomic_DNA"/>
</dbReference>
<dbReference type="Proteomes" id="UP000246132">
    <property type="component" value="Unassembled WGS sequence"/>
</dbReference>
<keyword evidence="1" id="KW-0472">Membrane</keyword>
<dbReference type="InterPro" id="IPR029062">
    <property type="entry name" value="Class_I_gatase-like"/>
</dbReference>
<evidence type="ECO:0000256" key="1">
    <source>
        <dbReference type="SAM" id="Phobius"/>
    </source>
</evidence>
<dbReference type="RefSeq" id="WP_109767567.1">
    <property type="nucleotide sequence ID" value="NZ_QFWV02000008.1"/>
</dbReference>
<dbReference type="Pfam" id="PF01965">
    <property type="entry name" value="DJ-1_PfpI"/>
    <property type="match status" value="1"/>
</dbReference>
<accession>A0A3A8A9M1</accession>
<organism evidence="3 4">
    <name type="scientific">Oceaniradius stylonematis</name>
    <dbReference type="NCBI Taxonomy" id="2184161"/>
    <lineage>
        <taxon>Bacteria</taxon>
        <taxon>Pseudomonadati</taxon>
        <taxon>Pseudomonadota</taxon>
        <taxon>Alphaproteobacteria</taxon>
        <taxon>Hyphomicrobiales</taxon>
        <taxon>Ahrensiaceae</taxon>
        <taxon>Oceaniradius</taxon>
    </lineage>
</organism>
<reference evidence="3 4" key="1">
    <citation type="journal article" date="2018" name="Int. J. Syst. Bacteriol.">
        <title>Oceaniradius stylonemae gen. nov., sp. nov., isolated from a red alga, Stylonema cornu-cervi.</title>
        <authorList>
            <person name="Jeong S."/>
        </authorList>
    </citation>
    <scope>NUCLEOTIDE SEQUENCE [LARGE SCALE GENOMIC DNA]</scope>
    <source>
        <strain evidence="3 4">StC1</strain>
    </source>
</reference>
<evidence type="ECO:0000313" key="4">
    <source>
        <dbReference type="Proteomes" id="UP000246132"/>
    </source>
</evidence>